<evidence type="ECO:0000256" key="2">
    <source>
        <dbReference type="SAM" id="MobiDB-lite"/>
    </source>
</evidence>
<dbReference type="CDD" id="cd00060">
    <property type="entry name" value="FHA"/>
    <property type="match status" value="1"/>
</dbReference>
<keyword evidence="5" id="KW-1185">Reference proteome</keyword>
<gene>
    <name evidence="4" type="ORF">GCM10009851_03570</name>
</gene>
<name>A0ABN3D851_9MICO</name>
<evidence type="ECO:0000313" key="5">
    <source>
        <dbReference type="Proteomes" id="UP001500929"/>
    </source>
</evidence>
<evidence type="ECO:0000256" key="1">
    <source>
        <dbReference type="ARBA" id="ARBA00022553"/>
    </source>
</evidence>
<comment type="caution">
    <text evidence="4">The sequence shown here is derived from an EMBL/GenBank/DDBJ whole genome shotgun (WGS) entry which is preliminary data.</text>
</comment>
<dbReference type="PROSITE" id="PS50006">
    <property type="entry name" value="FHA_DOMAIN"/>
    <property type="match status" value="1"/>
</dbReference>
<feature type="compositionally biased region" description="Basic and acidic residues" evidence="2">
    <location>
        <begin position="155"/>
        <end position="164"/>
    </location>
</feature>
<organism evidence="4 5">
    <name type="scientific">Herbiconiux moechotypicola</name>
    <dbReference type="NCBI Taxonomy" id="637393"/>
    <lineage>
        <taxon>Bacteria</taxon>
        <taxon>Bacillati</taxon>
        <taxon>Actinomycetota</taxon>
        <taxon>Actinomycetes</taxon>
        <taxon>Micrococcales</taxon>
        <taxon>Microbacteriaceae</taxon>
        <taxon>Herbiconiux</taxon>
    </lineage>
</organism>
<dbReference type="SUPFAM" id="SSF49879">
    <property type="entry name" value="SMAD/FHA domain"/>
    <property type="match status" value="1"/>
</dbReference>
<accession>A0ABN3D851</accession>
<protein>
    <recommendedName>
        <fullName evidence="3">FHA domain-containing protein</fullName>
    </recommendedName>
</protein>
<evidence type="ECO:0000313" key="4">
    <source>
        <dbReference type="EMBL" id="GAA2223661.1"/>
    </source>
</evidence>
<feature type="domain" description="FHA" evidence="3">
    <location>
        <begin position="196"/>
        <end position="256"/>
    </location>
</feature>
<keyword evidence="1" id="KW-0597">Phosphoprotein</keyword>
<feature type="region of interest" description="Disordered" evidence="2">
    <location>
        <begin position="148"/>
        <end position="179"/>
    </location>
</feature>
<dbReference type="InterPro" id="IPR008984">
    <property type="entry name" value="SMAD_FHA_dom_sf"/>
</dbReference>
<dbReference type="RefSeq" id="WP_259477706.1">
    <property type="nucleotide sequence ID" value="NZ_BAAAQY010000001.1"/>
</dbReference>
<feature type="compositionally biased region" description="Low complexity" evidence="2">
    <location>
        <begin position="165"/>
        <end position="179"/>
    </location>
</feature>
<proteinExistence type="predicted"/>
<dbReference type="Gene3D" id="2.60.200.20">
    <property type="match status" value="1"/>
</dbReference>
<dbReference type="Pfam" id="PF00498">
    <property type="entry name" value="FHA"/>
    <property type="match status" value="1"/>
</dbReference>
<reference evidence="4 5" key="1">
    <citation type="journal article" date="2019" name="Int. J. Syst. Evol. Microbiol.">
        <title>The Global Catalogue of Microorganisms (GCM) 10K type strain sequencing project: providing services to taxonomists for standard genome sequencing and annotation.</title>
        <authorList>
            <consortium name="The Broad Institute Genomics Platform"/>
            <consortium name="The Broad Institute Genome Sequencing Center for Infectious Disease"/>
            <person name="Wu L."/>
            <person name="Ma J."/>
        </authorList>
    </citation>
    <scope>NUCLEOTIDE SEQUENCE [LARGE SCALE GENOMIC DNA]</scope>
    <source>
        <strain evidence="4 5">JCM 16117</strain>
    </source>
</reference>
<dbReference type="EMBL" id="BAAAQY010000001">
    <property type="protein sequence ID" value="GAA2223661.1"/>
    <property type="molecule type" value="Genomic_DNA"/>
</dbReference>
<evidence type="ECO:0000259" key="3">
    <source>
        <dbReference type="PROSITE" id="PS50006"/>
    </source>
</evidence>
<sequence>MAGRAQDAERDPWRAVASGRFLVIVDAGVSEEVWQGVCATVEVESLPENIGPAGQVHTGGLERIVSAIPVRGVDAVDHFAVVELPPARDGVAVDEPGARTVMVVARGGAEVELLLDSGAHRHTARGAEPWSLAEFPRVRAVRAGPTGWSAGTIRARHDGDRGHEPVTTAGEPGTTPAPAFTVRVNDGPLEPLRRPLVVGRRPRALLSAPHSRAETPTDLRAVTSPAQLVSATHVEIAPSGDVVVVTDLGSTNGTRVVPGHGTPVRLRKGDSAVVPVSAIVEIGDGNVIHILPSGPDGFTKPV</sequence>
<dbReference type="InterPro" id="IPR000253">
    <property type="entry name" value="FHA_dom"/>
</dbReference>
<dbReference type="Proteomes" id="UP001500929">
    <property type="component" value="Unassembled WGS sequence"/>
</dbReference>